<gene>
    <name evidence="8" type="ORF">FCC1311_024542</name>
</gene>
<organism evidence="8 9">
    <name type="scientific">Hondaea fermentalgiana</name>
    <dbReference type="NCBI Taxonomy" id="2315210"/>
    <lineage>
        <taxon>Eukaryota</taxon>
        <taxon>Sar</taxon>
        <taxon>Stramenopiles</taxon>
        <taxon>Bigyra</taxon>
        <taxon>Labyrinthulomycetes</taxon>
        <taxon>Thraustochytrida</taxon>
        <taxon>Thraustochytriidae</taxon>
        <taxon>Hondaea</taxon>
    </lineage>
</organism>
<dbReference type="GO" id="GO:0031966">
    <property type="term" value="C:mitochondrial membrane"/>
    <property type="evidence" value="ECO:0007669"/>
    <property type="project" value="UniProtKB-SubCell"/>
</dbReference>
<evidence type="ECO:0000256" key="2">
    <source>
        <dbReference type="ARBA" id="ARBA00022692"/>
    </source>
</evidence>
<dbReference type="PANTHER" id="PTHR12297">
    <property type="entry name" value="HYPOXIA-INDUCBILE GENE 1 HIG1 -RELATED"/>
    <property type="match status" value="1"/>
</dbReference>
<protein>
    <submittedName>
        <fullName evidence="8">Respiratory supercomplex factor 1, mitochondrial</fullName>
    </submittedName>
</protein>
<dbReference type="PANTHER" id="PTHR12297:SF3">
    <property type="entry name" value="HIG1 DOMAIN FAMILY MEMBER 1A"/>
    <property type="match status" value="1"/>
</dbReference>
<proteinExistence type="predicted"/>
<keyword evidence="5 6" id="KW-0472">Membrane</keyword>
<dbReference type="Gene3D" id="6.10.140.1320">
    <property type="match status" value="1"/>
</dbReference>
<dbReference type="InterPro" id="IPR050355">
    <property type="entry name" value="RCF1"/>
</dbReference>
<evidence type="ECO:0000259" key="7">
    <source>
        <dbReference type="PROSITE" id="PS51503"/>
    </source>
</evidence>
<accession>A0A2R5GCC1</accession>
<feature type="domain" description="HIG1" evidence="7">
    <location>
        <begin position="1"/>
        <end position="81"/>
    </location>
</feature>
<name>A0A2R5GCC1_9STRA</name>
<keyword evidence="3 6" id="KW-1133">Transmembrane helix</keyword>
<dbReference type="Proteomes" id="UP000241890">
    <property type="component" value="Unassembled WGS sequence"/>
</dbReference>
<dbReference type="PROSITE" id="PS51503">
    <property type="entry name" value="HIG1"/>
    <property type="match status" value="1"/>
</dbReference>
<keyword evidence="2 6" id="KW-0812">Transmembrane</keyword>
<feature type="transmembrane region" description="Helical" evidence="6">
    <location>
        <begin position="18"/>
        <end position="40"/>
    </location>
</feature>
<evidence type="ECO:0000256" key="3">
    <source>
        <dbReference type="ARBA" id="ARBA00022989"/>
    </source>
</evidence>
<sequence length="95" mass="10129">MDDATRDKFMSKIRAEPLVPIGCVVTAVVLFGGIASFRAGNQKLSQQMMRARVLAQGGTLGALAYGAYVSAQNKKEFDDSGYQGNIGNVTPNESK</sequence>
<reference evidence="8 9" key="1">
    <citation type="submission" date="2017-12" db="EMBL/GenBank/DDBJ databases">
        <title>Sequencing, de novo assembly and annotation of complete genome of a new Thraustochytrid species, strain FCC1311.</title>
        <authorList>
            <person name="Sedici K."/>
            <person name="Godart F."/>
            <person name="Aiese Cigliano R."/>
            <person name="Sanseverino W."/>
            <person name="Barakat M."/>
            <person name="Ortet P."/>
            <person name="Marechal E."/>
            <person name="Cagnac O."/>
            <person name="Amato A."/>
        </authorList>
    </citation>
    <scope>NUCLEOTIDE SEQUENCE [LARGE SCALE GENOMIC DNA]</scope>
</reference>
<evidence type="ECO:0000313" key="9">
    <source>
        <dbReference type="Proteomes" id="UP000241890"/>
    </source>
</evidence>
<dbReference type="Pfam" id="PF04588">
    <property type="entry name" value="HIG_1_N"/>
    <property type="match status" value="1"/>
</dbReference>
<dbReference type="OrthoDB" id="6604018at2759"/>
<comment type="subcellular location">
    <subcellularLocation>
        <location evidence="1">Mitochondrion membrane</location>
    </subcellularLocation>
</comment>
<dbReference type="InterPro" id="IPR007667">
    <property type="entry name" value="Hypoxia_induced_domain"/>
</dbReference>
<comment type="caution">
    <text evidence="8">The sequence shown here is derived from an EMBL/GenBank/DDBJ whole genome shotgun (WGS) entry which is preliminary data.</text>
</comment>
<keyword evidence="9" id="KW-1185">Reference proteome</keyword>
<dbReference type="AlphaFoldDB" id="A0A2R5GCC1"/>
<evidence type="ECO:0000256" key="6">
    <source>
        <dbReference type="SAM" id="Phobius"/>
    </source>
</evidence>
<evidence type="ECO:0000313" key="8">
    <source>
        <dbReference type="EMBL" id="GBG26233.1"/>
    </source>
</evidence>
<evidence type="ECO:0000256" key="1">
    <source>
        <dbReference type="ARBA" id="ARBA00004325"/>
    </source>
</evidence>
<evidence type="ECO:0000256" key="5">
    <source>
        <dbReference type="ARBA" id="ARBA00023136"/>
    </source>
</evidence>
<dbReference type="InParanoid" id="A0A2R5GCC1"/>
<dbReference type="EMBL" id="BEYU01000019">
    <property type="protein sequence ID" value="GBG26233.1"/>
    <property type="molecule type" value="Genomic_DNA"/>
</dbReference>
<evidence type="ECO:0000256" key="4">
    <source>
        <dbReference type="ARBA" id="ARBA00023128"/>
    </source>
</evidence>
<keyword evidence="4" id="KW-0496">Mitochondrion</keyword>